<feature type="compositionally biased region" description="Basic residues" evidence="5">
    <location>
        <begin position="407"/>
        <end position="419"/>
    </location>
</feature>
<evidence type="ECO:0000256" key="3">
    <source>
        <dbReference type="ARBA" id="ARBA00022664"/>
    </source>
</evidence>
<dbReference type="GO" id="GO:0006397">
    <property type="term" value="P:mRNA processing"/>
    <property type="evidence" value="ECO:0007669"/>
    <property type="project" value="UniProtKB-KW"/>
</dbReference>
<feature type="compositionally biased region" description="Acidic residues" evidence="5">
    <location>
        <begin position="51"/>
        <end position="64"/>
    </location>
</feature>
<protein>
    <submittedName>
        <fullName evidence="7">Cleavage polyadenylation factor subunit fip1</fullName>
    </submittedName>
</protein>
<feature type="compositionally biased region" description="Polar residues" evidence="5">
    <location>
        <begin position="79"/>
        <end position="89"/>
    </location>
</feature>
<comment type="similarity">
    <text evidence="2">Belongs to the FIP1 family.</text>
</comment>
<gene>
    <name evidence="7" type="primary">FIP1</name>
    <name evidence="7" type="ORF">MARU1_000451</name>
</gene>
<dbReference type="GO" id="GO:0005847">
    <property type="term" value="C:mRNA cleavage and polyadenylation specificity factor complex"/>
    <property type="evidence" value="ECO:0007669"/>
    <property type="project" value="TreeGrafter"/>
</dbReference>
<feature type="compositionally biased region" description="Pro residues" evidence="5">
    <location>
        <begin position="296"/>
        <end position="309"/>
    </location>
</feature>
<feature type="compositionally biased region" description="Low complexity" evidence="5">
    <location>
        <begin position="103"/>
        <end position="116"/>
    </location>
</feature>
<feature type="compositionally biased region" description="Polar residues" evidence="5">
    <location>
        <begin position="32"/>
        <end position="42"/>
    </location>
</feature>
<evidence type="ECO:0000313" key="8">
    <source>
        <dbReference type="Proteomes" id="UP001217582"/>
    </source>
</evidence>
<dbReference type="EMBL" id="CP119916">
    <property type="protein sequence ID" value="WFD14446.1"/>
    <property type="molecule type" value="Genomic_DNA"/>
</dbReference>
<dbReference type="PANTHER" id="PTHR13484:SF0">
    <property type="entry name" value="PRE-MRNA 3'-END-PROCESSING FACTOR FIP1"/>
    <property type="match status" value="1"/>
</dbReference>
<dbReference type="InterPro" id="IPR051187">
    <property type="entry name" value="Pre-mRNA_3'-end_processing_reg"/>
</dbReference>
<evidence type="ECO:0000256" key="2">
    <source>
        <dbReference type="ARBA" id="ARBA00007459"/>
    </source>
</evidence>
<feature type="compositionally biased region" description="Basic and acidic residues" evidence="5">
    <location>
        <begin position="388"/>
        <end position="406"/>
    </location>
</feature>
<proteinExistence type="inferred from homology"/>
<evidence type="ECO:0000313" key="7">
    <source>
        <dbReference type="EMBL" id="WFD14446.1"/>
    </source>
</evidence>
<keyword evidence="8" id="KW-1185">Reference proteome</keyword>
<dbReference type="Pfam" id="PF05182">
    <property type="entry name" value="Fip1"/>
    <property type="match status" value="1"/>
</dbReference>
<keyword evidence="4" id="KW-0539">Nucleus</keyword>
<dbReference type="PANTHER" id="PTHR13484">
    <property type="entry name" value="FIP1-LIKE 1 PROTEIN"/>
    <property type="match status" value="1"/>
</dbReference>
<name>A0AAJ5YWW4_9BASI</name>
<evidence type="ECO:0000256" key="1">
    <source>
        <dbReference type="ARBA" id="ARBA00004123"/>
    </source>
</evidence>
<comment type="subcellular location">
    <subcellularLocation>
        <location evidence="1">Nucleus</location>
    </subcellularLocation>
</comment>
<dbReference type="Proteomes" id="UP001217582">
    <property type="component" value="Chromosome 1"/>
</dbReference>
<sequence length="435" mass="47355">MSQASEAPTIDDEDEFLYGSSNTEPVSGAIPSAQSNLPTVESTVDAKDNNSEDQSDSDDSDVEFIIDPNAPLVAPPPRISTTFAPATISTPPPKPAQTVAEGAAQTSTSAPPASTSILEDVPNQPPNQPAQSQVVDEMSLGPEGPPPAAPSTGPHLSLDPSASDLHYPPSDALYDARTEAQKAQDLPPMTIYQVDIDSLPEKPWRRPGANLSDWFNYGFDERSWSLWCGKRHEMEQIREDLQPLDASESAGAPILPPGFSGGMPDFSALLGGGMLPPVPPPMQAWMNGMMPGGADAPPPVPIPVEPPMTLPEKSAAADNIDDVDEAPYEPQMPPEESVEAPARQESSRRHRQRSRLERDRQQDEQVRYTDRDMVHGMGDTLDYGLHAGDIRRHGRREATPMEEHHADHGRHHRPSRRERARQERRSGRGGHKRGP</sequence>
<feature type="compositionally biased region" description="Basic and acidic residues" evidence="5">
    <location>
        <begin position="354"/>
        <end position="374"/>
    </location>
</feature>
<evidence type="ECO:0000256" key="5">
    <source>
        <dbReference type="SAM" id="MobiDB-lite"/>
    </source>
</evidence>
<keyword evidence="3" id="KW-0507">mRNA processing</keyword>
<feature type="domain" description="Pre-mRNA polyadenylation factor Fip1" evidence="6">
    <location>
        <begin position="193"/>
        <end position="234"/>
    </location>
</feature>
<dbReference type="AlphaFoldDB" id="A0AAJ5YWW4"/>
<accession>A0AAJ5YWW4</accession>
<reference evidence="7 8" key="1">
    <citation type="submission" date="2023-03" db="EMBL/GenBank/DDBJ databases">
        <title>Mating type loci evolution in Malassezia.</title>
        <authorList>
            <person name="Coelho M.A."/>
        </authorList>
    </citation>
    <scope>NUCLEOTIDE SEQUENCE [LARGE SCALE GENOMIC DNA]</scope>
    <source>
        <strain evidence="7 8">CBS 13387</strain>
    </source>
</reference>
<evidence type="ECO:0000256" key="4">
    <source>
        <dbReference type="ARBA" id="ARBA00023242"/>
    </source>
</evidence>
<feature type="region of interest" description="Disordered" evidence="5">
    <location>
        <begin position="289"/>
        <end position="435"/>
    </location>
</feature>
<feature type="region of interest" description="Disordered" evidence="5">
    <location>
        <begin position="1"/>
        <end position="170"/>
    </location>
</feature>
<organism evidence="7 8">
    <name type="scientific">Malassezia arunalokei</name>
    <dbReference type="NCBI Taxonomy" id="1514897"/>
    <lineage>
        <taxon>Eukaryota</taxon>
        <taxon>Fungi</taxon>
        <taxon>Dikarya</taxon>
        <taxon>Basidiomycota</taxon>
        <taxon>Ustilaginomycotina</taxon>
        <taxon>Malasseziomycetes</taxon>
        <taxon>Malasseziales</taxon>
        <taxon>Malasseziaceae</taxon>
        <taxon>Malassezia</taxon>
    </lineage>
</organism>
<dbReference type="InterPro" id="IPR007854">
    <property type="entry name" value="Fip1_dom"/>
</dbReference>
<evidence type="ECO:0000259" key="6">
    <source>
        <dbReference type="Pfam" id="PF05182"/>
    </source>
</evidence>